<dbReference type="Proteomes" id="UP001165962">
    <property type="component" value="Unassembled WGS sequence"/>
</dbReference>
<dbReference type="InterPro" id="IPR036380">
    <property type="entry name" value="Isochorismatase-like_sf"/>
</dbReference>
<evidence type="ECO:0000313" key="4">
    <source>
        <dbReference type="EMBL" id="NHN29492.1"/>
    </source>
</evidence>
<proteinExistence type="inferred from homology"/>
<feature type="domain" description="Isochorismatase-like" evidence="3">
    <location>
        <begin position="71"/>
        <end position="219"/>
    </location>
</feature>
<dbReference type="EMBL" id="JAAOIW010000002">
    <property type="protein sequence ID" value="NHN29492.1"/>
    <property type="molecule type" value="Genomic_DNA"/>
</dbReference>
<evidence type="ECO:0000256" key="1">
    <source>
        <dbReference type="ARBA" id="ARBA00006336"/>
    </source>
</evidence>
<dbReference type="PANTHER" id="PTHR43540:SF1">
    <property type="entry name" value="ISOCHORISMATASE HYDROLASE"/>
    <property type="match status" value="1"/>
</dbReference>
<evidence type="ECO:0000313" key="5">
    <source>
        <dbReference type="Proteomes" id="UP001165962"/>
    </source>
</evidence>
<keyword evidence="2" id="KW-0378">Hydrolase</keyword>
<dbReference type="SUPFAM" id="SSF52499">
    <property type="entry name" value="Isochorismatase-like hydrolases"/>
    <property type="match status" value="1"/>
</dbReference>
<reference evidence="4" key="1">
    <citation type="submission" date="2020-03" db="EMBL/GenBank/DDBJ databases">
        <title>Draft sequencing of Paenibacilllus sp. S3N08.</title>
        <authorList>
            <person name="Kim D.-U."/>
        </authorList>
    </citation>
    <scope>NUCLEOTIDE SEQUENCE</scope>
    <source>
        <strain evidence="4">S3N08</strain>
    </source>
</reference>
<dbReference type="InterPro" id="IPR000868">
    <property type="entry name" value="Isochorismatase-like_dom"/>
</dbReference>
<dbReference type="RefSeq" id="WP_166147503.1">
    <property type="nucleotide sequence ID" value="NZ_JAAOIW010000002.1"/>
</dbReference>
<evidence type="ECO:0000259" key="3">
    <source>
        <dbReference type="Pfam" id="PF00857"/>
    </source>
</evidence>
<comment type="similarity">
    <text evidence="1">Belongs to the isochorismatase family.</text>
</comment>
<dbReference type="Gene3D" id="3.40.50.850">
    <property type="entry name" value="Isochorismatase-like"/>
    <property type="match status" value="1"/>
</dbReference>
<comment type="caution">
    <text evidence="4">The sequence shown here is derived from an EMBL/GenBank/DDBJ whole genome shotgun (WGS) entry which is preliminary data.</text>
</comment>
<dbReference type="InterPro" id="IPR050272">
    <property type="entry name" value="Isochorismatase-like_hydrls"/>
</dbReference>
<accession>A0ABX0J025</accession>
<name>A0ABX0J025_9BACL</name>
<protein>
    <submittedName>
        <fullName evidence="4">Isochorismatase family protein</fullName>
    </submittedName>
</protein>
<dbReference type="PANTHER" id="PTHR43540">
    <property type="entry name" value="PEROXYUREIDOACRYLATE/UREIDOACRYLATE AMIDOHYDROLASE-RELATED"/>
    <property type="match status" value="1"/>
</dbReference>
<organism evidence="4 5">
    <name type="scientific">Paenibacillus agricola</name>
    <dbReference type="NCBI Taxonomy" id="2716264"/>
    <lineage>
        <taxon>Bacteria</taxon>
        <taxon>Bacillati</taxon>
        <taxon>Bacillota</taxon>
        <taxon>Bacilli</taxon>
        <taxon>Bacillales</taxon>
        <taxon>Paenibacillaceae</taxon>
        <taxon>Paenibacillus</taxon>
    </lineage>
</organism>
<evidence type="ECO:0000256" key="2">
    <source>
        <dbReference type="ARBA" id="ARBA00022801"/>
    </source>
</evidence>
<keyword evidence="5" id="KW-1185">Reference proteome</keyword>
<gene>
    <name evidence="4" type="ORF">G9U52_06555</name>
</gene>
<sequence>MAYAFEDHCWKDVVDKDILEIYKAYERETFIGIKPALLLIDLYNSAYQGGAKPPIELQSEFPSSCGIYAWEAIEPTNSLFKAVRALGIPVIYLTSDQLTRRRGVKVSATNRKGGAPTADAFEIYHEFAPQPEDLLVYKTRASAFQGTPLASYLTMMGVDSLIVAGESTSGCVRASVVDAYSHGYHTVIVEECVYDRSPISHKISLFDLHHKYADVMHIDEVLEHLAKRPAPQLVQS</sequence>
<dbReference type="Pfam" id="PF00857">
    <property type="entry name" value="Isochorismatase"/>
    <property type="match status" value="1"/>
</dbReference>